<comment type="function">
    <text evidence="3">Most highly expressed siglec (sialic acid-binding immunoglobulin-like lectin) on B-cells that plays a role in various aspects of B-cell biology including differentiation, antigen presentation, and trafficking to bone marrow. Binds to alpha 2,6-linked sialic acid residues of surface molecules such as CD22 itself, CD45 and IgM in a cis configuration. Can also bind to ligands on other cells as an adhesion molecule in a trans configuration. Acts as an inhibitory coreceptor on the surface of B-cells and inhibits B-cell receptor induced signaling, characterized by inhibition of the calcium mobilization and cellular activation. Mechanistically, the immunoreceptor tyrosine-based inhibitory motif domain is phosphorylated by the Src kinase LYN, which in turn leads to the recruitment of the protein tyrosine phosphatase 1/PTPN6, leading to the negative regulation of BCR signaling. If this negative signaling from is of sufficient strength, apoptosis of the B-cell can be induced.</text>
</comment>
<evidence type="ECO:0000256" key="4">
    <source>
        <dbReference type="ARBA" id="ARBA00046458"/>
    </source>
</evidence>
<dbReference type="SUPFAM" id="SSF48726">
    <property type="entry name" value="Immunoglobulin"/>
    <property type="match status" value="4"/>
</dbReference>
<evidence type="ECO:0000256" key="3">
    <source>
        <dbReference type="ARBA" id="ARBA00045430"/>
    </source>
</evidence>
<reference evidence="6" key="1">
    <citation type="submission" date="2021-04" db="EMBL/GenBank/DDBJ databases">
        <authorList>
            <consortium name="Wellcome Sanger Institute Data Sharing"/>
        </authorList>
    </citation>
    <scope>NUCLEOTIDE SEQUENCE [LARGE SCALE GENOMIC DNA]</scope>
</reference>
<dbReference type="InterPro" id="IPR013783">
    <property type="entry name" value="Ig-like_fold"/>
</dbReference>
<protein>
    <recommendedName>
        <fullName evidence="1">B-cell receptor CD22</fullName>
    </recommendedName>
    <alternativeName>
        <fullName evidence="2">Sialic acid-binding Ig-like lectin 2</fullName>
    </alternativeName>
</protein>
<dbReference type="Pfam" id="PF13927">
    <property type="entry name" value="Ig_3"/>
    <property type="match status" value="2"/>
</dbReference>
<feature type="domain" description="Ig-like" evidence="5">
    <location>
        <begin position="521"/>
        <end position="562"/>
    </location>
</feature>
<evidence type="ECO:0000259" key="5">
    <source>
        <dbReference type="PROSITE" id="PS50835"/>
    </source>
</evidence>
<comment type="subunit">
    <text evidence="4">Predominantly monomer of isoform CD22-beta. Also found as heterodimer of isoform CD22-beta and a shorter isoform. Interacts with PTPN6/SHP-1, LYN, SYK, PIK3R1/PIK3R2 and PLCG1 upon phosphorylation. Interacts with GRB2, INPP5D and SHC1 upon phosphorylation. May form a complex with INPP5D/SHIP, GRB2 and SHC1.</text>
</comment>
<gene>
    <name evidence="6" type="primary">FGB</name>
</gene>
<dbReference type="Proteomes" id="UP000265040">
    <property type="component" value="Chromosome 1"/>
</dbReference>
<dbReference type="SMART" id="SM00409">
    <property type="entry name" value="IG"/>
    <property type="match status" value="3"/>
</dbReference>
<dbReference type="Ensembl" id="ENSATET00000057527.2">
    <property type="protein sequence ID" value="ENSATEP00000069248.2"/>
    <property type="gene ID" value="ENSATEG00000027337.2"/>
</dbReference>
<feature type="domain" description="Ig-like" evidence="5">
    <location>
        <begin position="154"/>
        <end position="234"/>
    </location>
</feature>
<sequence>MEEQELTEYSRLTVLLREADVRNLKVTIITNHKRRAEDSGNRSRTVVKSQNGWGVTYRKPTEICALKGSTVTISCTYGYPYTVERVDKTLWFTKESNNVHVDLRSDPDYSDRVEYQCENKACTLTIRDLRETDSATYKFRFITNLETGRYTGEPGVTLSVTDLQVQVITSTYRRSELRCLNRCSLPDRFTYIWYKNGQNIQGQTSNTYSGYFVDTDRVSCAVRGQELFPSPSVSVHWGVTYTSTQICGSKGSTVDIHCSYRYPSRVNNVDTRVTKTFWFVNNEPLDLKEDSDYSGRVEDQCNGNSCTLTIRDLRETDSAEYKFKFITNHDSGKYTGSPGVVLSFSDPQFQVDVRKSTVDQFSTWTELTCRSNYQLFDHHSYIWYKNGEKVENKGKKYFLLDGFDPSNRYYCNIEVLGYERFRSPPVYAPNLPLVSVLPSGQIKKGSSVTMSCSSDANPAAKYTWYKKNGTDEPRLVDQERLSFSSIQSSDSGDYYCTAENELGRTRSEIISIDVKYPPHPPSVSVSPSEIVEGSSVTLNCSSDANPAATYTWYKGNRQHVHG</sequence>
<name>A0A7N6BWS7_ANATE</name>
<dbReference type="InterPro" id="IPR056386">
    <property type="entry name" value="Ig_CD22"/>
</dbReference>
<dbReference type="InterPro" id="IPR003599">
    <property type="entry name" value="Ig_sub"/>
</dbReference>
<dbReference type="Pfam" id="PF24518">
    <property type="entry name" value="Ig_CD22"/>
    <property type="match status" value="1"/>
</dbReference>
<dbReference type="PROSITE" id="PS50835">
    <property type="entry name" value="IG_LIKE"/>
    <property type="match status" value="4"/>
</dbReference>
<evidence type="ECO:0000313" key="7">
    <source>
        <dbReference type="Proteomes" id="UP000265040"/>
    </source>
</evidence>
<evidence type="ECO:0000256" key="1">
    <source>
        <dbReference type="ARBA" id="ARBA00040106"/>
    </source>
</evidence>
<dbReference type="PANTHER" id="PTHR46013:SF4">
    <property type="entry name" value="B-CELL RECEPTOR CD22-RELATED"/>
    <property type="match status" value="1"/>
</dbReference>
<dbReference type="Gene3D" id="2.60.40.10">
    <property type="entry name" value="Immunoglobulins"/>
    <property type="match status" value="4"/>
</dbReference>
<dbReference type="InterPro" id="IPR003598">
    <property type="entry name" value="Ig_sub2"/>
</dbReference>
<proteinExistence type="predicted"/>
<reference evidence="6" key="2">
    <citation type="submission" date="2025-08" db="UniProtKB">
        <authorList>
            <consortium name="Ensembl"/>
        </authorList>
    </citation>
    <scope>IDENTIFICATION</scope>
</reference>
<dbReference type="GeneTree" id="ENSGT01010000222294"/>
<evidence type="ECO:0000256" key="2">
    <source>
        <dbReference type="ARBA" id="ARBA00041781"/>
    </source>
</evidence>
<evidence type="ECO:0000313" key="6">
    <source>
        <dbReference type="Ensembl" id="ENSATEP00000069248.2"/>
    </source>
</evidence>
<keyword evidence="7" id="KW-1185">Reference proteome</keyword>
<dbReference type="AlphaFoldDB" id="A0A7N6BWS7"/>
<feature type="domain" description="Ig-like" evidence="5">
    <location>
        <begin position="429"/>
        <end position="511"/>
    </location>
</feature>
<feature type="domain" description="Ig-like" evidence="5">
    <location>
        <begin position="347"/>
        <end position="414"/>
    </location>
</feature>
<accession>A0A7N6BWS7</accession>
<dbReference type="InterPro" id="IPR007110">
    <property type="entry name" value="Ig-like_dom"/>
</dbReference>
<dbReference type="PANTHER" id="PTHR46013">
    <property type="entry name" value="VASCULAR CELL ADHESION MOLECULE 1"/>
    <property type="match status" value="1"/>
</dbReference>
<reference evidence="6" key="3">
    <citation type="submission" date="2025-09" db="UniProtKB">
        <authorList>
            <consortium name="Ensembl"/>
        </authorList>
    </citation>
    <scope>IDENTIFICATION</scope>
</reference>
<dbReference type="SMART" id="SM00408">
    <property type="entry name" value="IGc2"/>
    <property type="match status" value="1"/>
</dbReference>
<dbReference type="InterPro" id="IPR036179">
    <property type="entry name" value="Ig-like_dom_sf"/>
</dbReference>
<organism evidence="6 7">
    <name type="scientific">Anabas testudineus</name>
    <name type="common">Climbing perch</name>
    <name type="synonym">Anthias testudineus</name>
    <dbReference type="NCBI Taxonomy" id="64144"/>
    <lineage>
        <taxon>Eukaryota</taxon>
        <taxon>Metazoa</taxon>
        <taxon>Chordata</taxon>
        <taxon>Craniata</taxon>
        <taxon>Vertebrata</taxon>
        <taxon>Euteleostomi</taxon>
        <taxon>Actinopterygii</taxon>
        <taxon>Neopterygii</taxon>
        <taxon>Teleostei</taxon>
        <taxon>Neoteleostei</taxon>
        <taxon>Acanthomorphata</taxon>
        <taxon>Anabantaria</taxon>
        <taxon>Anabantiformes</taxon>
        <taxon>Anabantoidei</taxon>
        <taxon>Anabantidae</taxon>
        <taxon>Anabas</taxon>
    </lineage>
</organism>